<dbReference type="SUPFAM" id="SSF82866">
    <property type="entry name" value="Multidrug efflux transporter AcrB transmembrane domain"/>
    <property type="match status" value="2"/>
</dbReference>
<dbReference type="PROSITE" id="PS50156">
    <property type="entry name" value="SSD"/>
    <property type="match status" value="1"/>
</dbReference>
<protein>
    <submittedName>
        <fullName evidence="7">Dispatched homolog 1 isoform X1</fullName>
    </submittedName>
</protein>
<evidence type="ECO:0000256" key="5">
    <source>
        <dbReference type="ARBA" id="ARBA00023180"/>
    </source>
</evidence>
<evidence type="ECO:0000256" key="2">
    <source>
        <dbReference type="ARBA" id="ARBA00022692"/>
    </source>
</evidence>
<dbReference type="InterPro" id="IPR003392">
    <property type="entry name" value="PTHD_SSD"/>
</dbReference>
<evidence type="ECO:0000313" key="8">
    <source>
        <dbReference type="Proteomes" id="UP001152795"/>
    </source>
</evidence>
<evidence type="ECO:0000313" key="7">
    <source>
        <dbReference type="EMBL" id="CAB3983295.1"/>
    </source>
</evidence>
<comment type="subcellular location">
    <subcellularLocation>
        <location evidence="1">Membrane</location>
        <topology evidence="1">Multi-pass membrane protein</topology>
    </subcellularLocation>
</comment>
<dbReference type="GO" id="GO:0022857">
    <property type="term" value="F:transmembrane transporter activity"/>
    <property type="evidence" value="ECO:0007669"/>
    <property type="project" value="TreeGrafter"/>
</dbReference>
<reference evidence="7" key="1">
    <citation type="submission" date="2020-04" db="EMBL/GenBank/DDBJ databases">
        <authorList>
            <person name="Alioto T."/>
            <person name="Alioto T."/>
            <person name="Gomez Garrido J."/>
        </authorList>
    </citation>
    <scope>NUCLEOTIDE SEQUENCE</scope>
    <source>
        <strain evidence="7">A484AB</strain>
    </source>
</reference>
<sequence length="1058" mass="119299">MTHDPLQRASSTPCCTTALSTRETVPVDEEGQIILESMAESTESSCPEEKSSPRYATFIVKHPYILLVLILVLVILSGSFSLIPQLGAKPLPDFKEPVKGFEARGTIISDRWRSQMNLFHDEHSGLVTRVPAQCGIKNPIGDQQIGDAPAICDERQTFNQGKLTVKLVFGTKNGQKNLLTAENLKSICRLEQKLIRKYYNFDDHCHKANGTQHCCPSWSVGYYIALLNGNPSCLSINETKVENARDLLKMCSKYYHNGTLKPECWDFRKNQKGLGRCNQVPDACTKFNAVYNILHYLADRHFLSDGSDSSLSLRYSLVLVPVKESEHFQVGVYKSHLKDGDLSDGNVVLSGYELSRLKFEIFNERMLADLYLAAIAMFIIMLILWLYTRSFLVTSLVGLIVVSSLVTAYFIYTVVLGMKFFPFLNVLTSVFLVGIAADDAFVYIDIWHQSMREHKAKRGRSQLNGDERDQELIRVTVDTMKHASLSMFVTSFTTSSAFFASLTSEITSIRLFGLYSGLSILCMFFLMVTWFPAAVIIEQTVFSRCGRCSAFSGKLQETVVKGTCRIRTVVDKFLAWHRAFFTDFLPRIVIKLRYFLVVFFFLLAAGGIVVSTVKPGLQLPSSQDFQMFHESHVLEKYPLKLKKNFHFETTKRSSFPINLIWGIKATDTGNQFDPYDMGGLNWDNDFDVASKEGQKWIVTFIRLLKKQPFFAKDQTLGKRCFLEEFFTYMNKNCTKDNRICCKDSTFPYNSTIFSQCMLRMQCKRIKENKFSSQSITDGAPLFDTKGLLRAISLKFDSNVAFTWSYDPADSFWKETESWALTEFNKAPSSTNGWFISELQFYDLQKSLSKGTFISMSISLAIAFGVMLLTTGNVYISVFAIVTIICALGVTVGSLVLMGWKLNILESITLSVSVGLSVDFALHYGVAYVLAVDKTDRKSRVSFSMAGMSSAITMAAFTTFVTGAIASQSNVLSYIQLGQFLMIIMSVSWVYATFFFQAMCSILGPENNSGQMTVSKLKAVYKRLRACLCCTYDDSDHYQIVRKEDGTEVKKTARVLYVK</sequence>
<keyword evidence="2" id="KW-0812">Transmembrane</keyword>
<keyword evidence="5" id="KW-0325">Glycoprotein</keyword>
<keyword evidence="3" id="KW-1133">Transmembrane helix</keyword>
<dbReference type="PANTHER" id="PTHR45951">
    <property type="entry name" value="PROTEIN DISPATCHED-RELATED"/>
    <property type="match status" value="1"/>
</dbReference>
<dbReference type="OrthoDB" id="193905at2759"/>
<keyword evidence="4" id="KW-0472">Membrane</keyword>
<dbReference type="AlphaFoldDB" id="A0A7D9HIF7"/>
<evidence type="ECO:0000256" key="4">
    <source>
        <dbReference type="ARBA" id="ARBA00023136"/>
    </source>
</evidence>
<accession>A0A7D9HIF7</accession>
<dbReference type="EMBL" id="CACRXK020000597">
    <property type="protein sequence ID" value="CAB3983295.1"/>
    <property type="molecule type" value="Genomic_DNA"/>
</dbReference>
<dbReference type="Proteomes" id="UP001152795">
    <property type="component" value="Unassembled WGS sequence"/>
</dbReference>
<keyword evidence="8" id="KW-1185">Reference proteome</keyword>
<gene>
    <name evidence="7" type="ORF">PACLA_8A046897</name>
</gene>
<proteinExistence type="inferred from homology"/>
<dbReference type="GO" id="GO:0007224">
    <property type="term" value="P:smoothened signaling pathway"/>
    <property type="evidence" value="ECO:0007669"/>
    <property type="project" value="TreeGrafter"/>
</dbReference>
<dbReference type="InterPro" id="IPR052081">
    <property type="entry name" value="Dispatched_Hh_regulator"/>
</dbReference>
<evidence type="ECO:0000256" key="3">
    <source>
        <dbReference type="ARBA" id="ARBA00022989"/>
    </source>
</evidence>
<comment type="caution">
    <text evidence="7">The sequence shown here is derived from an EMBL/GenBank/DDBJ whole genome shotgun (WGS) entry which is preliminary data.</text>
</comment>
<evidence type="ECO:0000256" key="1">
    <source>
        <dbReference type="ARBA" id="ARBA00004141"/>
    </source>
</evidence>
<dbReference type="PANTHER" id="PTHR45951:SF3">
    <property type="entry name" value="PROTEIN DISPATCHED"/>
    <property type="match status" value="1"/>
</dbReference>
<dbReference type="Pfam" id="PF02460">
    <property type="entry name" value="Patched"/>
    <property type="match status" value="1"/>
</dbReference>
<evidence type="ECO:0000256" key="6">
    <source>
        <dbReference type="ARBA" id="ARBA00038046"/>
    </source>
</evidence>
<comment type="similarity">
    <text evidence="6">Belongs to the dispatched family.</text>
</comment>
<dbReference type="GO" id="GO:0016020">
    <property type="term" value="C:membrane"/>
    <property type="evidence" value="ECO:0007669"/>
    <property type="project" value="UniProtKB-SubCell"/>
</dbReference>
<dbReference type="InterPro" id="IPR000731">
    <property type="entry name" value="SSD"/>
</dbReference>
<dbReference type="Gene3D" id="1.20.1640.10">
    <property type="entry name" value="Multidrug efflux transporter AcrB transmembrane domain"/>
    <property type="match status" value="2"/>
</dbReference>
<organism evidence="7 8">
    <name type="scientific">Paramuricea clavata</name>
    <name type="common">Red gorgonian</name>
    <name type="synonym">Violescent sea-whip</name>
    <dbReference type="NCBI Taxonomy" id="317549"/>
    <lineage>
        <taxon>Eukaryota</taxon>
        <taxon>Metazoa</taxon>
        <taxon>Cnidaria</taxon>
        <taxon>Anthozoa</taxon>
        <taxon>Octocorallia</taxon>
        <taxon>Malacalcyonacea</taxon>
        <taxon>Plexauridae</taxon>
        <taxon>Paramuricea</taxon>
    </lineage>
</organism>
<name>A0A7D9HIF7_PARCT</name>